<organism evidence="2 3">
    <name type="scientific">Nannocystis bainbridge</name>
    <dbReference type="NCBI Taxonomy" id="2995303"/>
    <lineage>
        <taxon>Bacteria</taxon>
        <taxon>Pseudomonadati</taxon>
        <taxon>Myxococcota</taxon>
        <taxon>Polyangia</taxon>
        <taxon>Nannocystales</taxon>
        <taxon>Nannocystaceae</taxon>
        <taxon>Nannocystis</taxon>
    </lineage>
</organism>
<evidence type="ECO:0000256" key="1">
    <source>
        <dbReference type="SAM" id="SignalP"/>
    </source>
</evidence>
<accession>A0ABT5ECG8</accession>
<reference evidence="2 3" key="1">
    <citation type="submission" date="2022-11" db="EMBL/GenBank/DDBJ databases">
        <title>Minimal conservation of predation-associated metabolite biosynthetic gene clusters underscores biosynthetic potential of Myxococcota including descriptions for ten novel species: Archangium lansinium sp. nov., Myxococcus landrumus sp. nov., Nannocystis bai.</title>
        <authorList>
            <person name="Ahearne A."/>
            <person name="Stevens C."/>
            <person name="Dowd S."/>
        </authorList>
    </citation>
    <scope>NUCLEOTIDE SEQUENCE [LARGE SCALE GENOMIC DNA]</scope>
    <source>
        <strain evidence="2 3">BB15-2</strain>
    </source>
</reference>
<name>A0ABT5ECG8_9BACT</name>
<gene>
    <name evidence="2" type="ORF">POL25_42195</name>
</gene>
<dbReference type="RefSeq" id="WP_272092113.1">
    <property type="nucleotide sequence ID" value="NZ_JAQNDL010000005.1"/>
</dbReference>
<keyword evidence="3" id="KW-1185">Reference proteome</keyword>
<comment type="caution">
    <text evidence="2">The sequence shown here is derived from an EMBL/GenBank/DDBJ whole genome shotgun (WGS) entry which is preliminary data.</text>
</comment>
<feature type="chain" id="PRO_5047098216" evidence="1">
    <location>
        <begin position="21"/>
        <end position="129"/>
    </location>
</feature>
<evidence type="ECO:0000313" key="2">
    <source>
        <dbReference type="EMBL" id="MDC0723569.1"/>
    </source>
</evidence>
<keyword evidence="1" id="KW-0732">Signal</keyword>
<dbReference type="InterPro" id="IPR025460">
    <property type="entry name" value="DUF4280"/>
</dbReference>
<feature type="signal peptide" evidence="1">
    <location>
        <begin position="1"/>
        <end position="20"/>
    </location>
</feature>
<evidence type="ECO:0000313" key="3">
    <source>
        <dbReference type="Proteomes" id="UP001221686"/>
    </source>
</evidence>
<dbReference type="Pfam" id="PF14107">
    <property type="entry name" value="DUF4280"/>
    <property type="match status" value="1"/>
</dbReference>
<proteinExistence type="predicted"/>
<dbReference type="EMBL" id="JAQNDL010000005">
    <property type="protein sequence ID" value="MDC0723569.1"/>
    <property type="molecule type" value="Genomic_DNA"/>
</dbReference>
<protein>
    <submittedName>
        <fullName evidence="2">DUF4280 domain-containing protein</fullName>
    </submittedName>
</protein>
<dbReference type="Proteomes" id="UP001221686">
    <property type="component" value="Unassembled WGS sequence"/>
</dbReference>
<sequence length="129" mass="12743">MAIAVCMGATMMCSFGVAPASLVVLPTGSMVTPAVPSANISAFAPVANVPPFGACTSMANPTVAAATAAALGVLTPMPCVPMTTSPWIPGTPTTINGAMPAVDASCKLMCNWGGCISVLNPGQTTLMVQ</sequence>